<proteinExistence type="inferred from homology"/>
<keyword evidence="2 9" id="KW-0813">Transport</keyword>
<dbReference type="AlphaFoldDB" id="A0A4U0YZX7"/>
<dbReference type="InterPro" id="IPR055348">
    <property type="entry name" value="DctQ"/>
</dbReference>
<keyword evidence="7 9" id="KW-0472">Membrane</keyword>
<accession>A0A4U0YZX7</accession>
<reference evidence="11 12" key="1">
    <citation type="submission" date="2019-04" db="EMBL/GenBank/DDBJ databases">
        <title>Crypto-aerobic microbial life in anoxic (sulfidic) marine sediments.</title>
        <authorList>
            <person name="Bhattacharya S."/>
            <person name="Roy C."/>
            <person name="Mondal N."/>
            <person name="Sarkar J."/>
            <person name="Mandal S."/>
            <person name="Rameez M.J."/>
            <person name="Ghosh W."/>
        </authorList>
    </citation>
    <scope>NUCLEOTIDE SEQUENCE [LARGE SCALE GENOMIC DNA]</scope>
    <source>
        <strain evidence="11 12">SBBC</strain>
    </source>
</reference>
<evidence type="ECO:0000259" key="10">
    <source>
        <dbReference type="Pfam" id="PF04290"/>
    </source>
</evidence>
<feature type="transmembrane region" description="Helical" evidence="9">
    <location>
        <begin position="88"/>
        <end position="111"/>
    </location>
</feature>
<comment type="subunit">
    <text evidence="9">The complex comprises the extracytoplasmic solute receptor protein and the two transmembrane proteins.</text>
</comment>
<comment type="similarity">
    <text evidence="8 9">Belongs to the TRAP transporter small permease family.</text>
</comment>
<feature type="transmembrane region" description="Helical" evidence="9">
    <location>
        <begin position="139"/>
        <end position="160"/>
    </location>
</feature>
<dbReference type="GO" id="GO:0005886">
    <property type="term" value="C:plasma membrane"/>
    <property type="evidence" value="ECO:0007669"/>
    <property type="project" value="UniProtKB-SubCell"/>
</dbReference>
<dbReference type="GO" id="GO:0022857">
    <property type="term" value="F:transmembrane transporter activity"/>
    <property type="evidence" value="ECO:0007669"/>
    <property type="project" value="UniProtKB-UniRule"/>
</dbReference>
<evidence type="ECO:0000256" key="7">
    <source>
        <dbReference type="ARBA" id="ARBA00023136"/>
    </source>
</evidence>
<feature type="transmembrane region" description="Helical" evidence="9">
    <location>
        <begin position="46"/>
        <end position="67"/>
    </location>
</feature>
<comment type="function">
    <text evidence="9">Part of the tripartite ATP-independent periplasmic (TRAP) transport system.</text>
</comment>
<dbReference type="InterPro" id="IPR007387">
    <property type="entry name" value="TRAP_DctQ"/>
</dbReference>
<evidence type="ECO:0000256" key="5">
    <source>
        <dbReference type="ARBA" id="ARBA00022692"/>
    </source>
</evidence>
<keyword evidence="3" id="KW-1003">Cell membrane</keyword>
<dbReference type="PANTHER" id="PTHR35011">
    <property type="entry name" value="2,3-DIKETO-L-GULONATE TRAP TRANSPORTER SMALL PERMEASE PROTEIN YIAM"/>
    <property type="match status" value="1"/>
</dbReference>
<evidence type="ECO:0000313" key="11">
    <source>
        <dbReference type="EMBL" id="TKA95581.1"/>
    </source>
</evidence>
<keyword evidence="4 9" id="KW-0997">Cell inner membrane</keyword>
<gene>
    <name evidence="11" type="ORF">FAZ78_16065</name>
</gene>
<evidence type="ECO:0000256" key="3">
    <source>
        <dbReference type="ARBA" id="ARBA00022475"/>
    </source>
</evidence>
<name>A0A4U0YZX7_9RHOB</name>
<keyword evidence="5 9" id="KW-0812">Transmembrane</keyword>
<evidence type="ECO:0000313" key="12">
    <source>
        <dbReference type="Proteomes" id="UP000306340"/>
    </source>
</evidence>
<evidence type="ECO:0000256" key="4">
    <source>
        <dbReference type="ARBA" id="ARBA00022519"/>
    </source>
</evidence>
<organism evidence="11 12">
    <name type="scientific">Cereibacter changlensis</name>
    <dbReference type="NCBI Taxonomy" id="402884"/>
    <lineage>
        <taxon>Bacteria</taxon>
        <taxon>Pseudomonadati</taxon>
        <taxon>Pseudomonadota</taxon>
        <taxon>Alphaproteobacteria</taxon>
        <taxon>Rhodobacterales</taxon>
        <taxon>Paracoccaceae</taxon>
        <taxon>Cereibacter</taxon>
    </lineage>
</organism>
<dbReference type="PANTHER" id="PTHR35011:SF4">
    <property type="entry name" value="SLL1102 PROTEIN"/>
    <property type="match status" value="1"/>
</dbReference>
<evidence type="ECO:0000256" key="8">
    <source>
        <dbReference type="ARBA" id="ARBA00038436"/>
    </source>
</evidence>
<sequence>MIQTIRLIDSLSAAFGKAFAWLIILMTLGTSYEVLVRYVFNNPTPWAYDVSFIMYGTMFMMAGAYTLSRGQHVRGDFLYRSWQPRTQGMVDLVLYLTFFYPGVLALVFTGWKYSSRSWGYGEVSVNSPAGVPIYQFKSVLVAAGLLLAIQGVAEIMRCIIAIRQNRWMKPEDDVVETEDLLMRQATQAEAGSGQSGGHP</sequence>
<comment type="subcellular location">
    <subcellularLocation>
        <location evidence="1 9">Cell inner membrane</location>
        <topology evidence="1 9">Multi-pass membrane protein</topology>
    </subcellularLocation>
</comment>
<protein>
    <recommendedName>
        <fullName evidence="9">TRAP transporter small permease protein</fullName>
    </recommendedName>
</protein>
<evidence type="ECO:0000256" key="2">
    <source>
        <dbReference type="ARBA" id="ARBA00022448"/>
    </source>
</evidence>
<evidence type="ECO:0000256" key="6">
    <source>
        <dbReference type="ARBA" id="ARBA00022989"/>
    </source>
</evidence>
<dbReference type="Pfam" id="PF04290">
    <property type="entry name" value="DctQ"/>
    <property type="match status" value="1"/>
</dbReference>
<comment type="caution">
    <text evidence="11">The sequence shown here is derived from an EMBL/GenBank/DDBJ whole genome shotgun (WGS) entry which is preliminary data.</text>
</comment>
<dbReference type="RefSeq" id="WP_136793486.1">
    <property type="nucleotide sequence ID" value="NZ_SWAU01000169.1"/>
</dbReference>
<keyword evidence="6 9" id="KW-1133">Transmembrane helix</keyword>
<feature type="domain" description="Tripartite ATP-independent periplasmic transporters DctQ component" evidence="10">
    <location>
        <begin position="26"/>
        <end position="158"/>
    </location>
</feature>
<dbReference type="Proteomes" id="UP000306340">
    <property type="component" value="Unassembled WGS sequence"/>
</dbReference>
<evidence type="ECO:0000256" key="9">
    <source>
        <dbReference type="RuleBase" id="RU369079"/>
    </source>
</evidence>
<feature type="transmembrane region" description="Helical" evidence="9">
    <location>
        <begin position="20"/>
        <end position="40"/>
    </location>
</feature>
<evidence type="ECO:0000256" key="1">
    <source>
        <dbReference type="ARBA" id="ARBA00004429"/>
    </source>
</evidence>
<dbReference type="EMBL" id="SWAU01000169">
    <property type="protein sequence ID" value="TKA95581.1"/>
    <property type="molecule type" value="Genomic_DNA"/>
</dbReference>